<name>A0A1Q9JEN1_9FIRM</name>
<dbReference type="Gene3D" id="3.40.50.720">
    <property type="entry name" value="NAD(P)-binding Rossmann-like Domain"/>
    <property type="match status" value="2"/>
</dbReference>
<evidence type="ECO:0000256" key="4">
    <source>
        <dbReference type="RuleBase" id="RU003719"/>
    </source>
</evidence>
<feature type="domain" description="D-isomer specific 2-hydroxyacid dehydrogenase catalytic" evidence="5">
    <location>
        <begin position="24"/>
        <end position="302"/>
    </location>
</feature>
<dbReference type="GO" id="GO:0051287">
    <property type="term" value="F:NAD binding"/>
    <property type="evidence" value="ECO:0007669"/>
    <property type="project" value="InterPro"/>
</dbReference>
<dbReference type="Proteomes" id="UP000187404">
    <property type="component" value="Unassembled WGS sequence"/>
</dbReference>
<organism evidence="7 8">
    <name type="scientific">Hornefia porci</name>
    <dbReference type="NCBI Taxonomy" id="2652292"/>
    <lineage>
        <taxon>Bacteria</taxon>
        <taxon>Bacillati</taxon>
        <taxon>Bacillota</taxon>
        <taxon>Clostridia</taxon>
        <taxon>Peptostreptococcales</taxon>
        <taxon>Anaerovoracaceae</taxon>
        <taxon>Hornefia</taxon>
    </lineage>
</organism>
<dbReference type="GO" id="GO:0016616">
    <property type="term" value="F:oxidoreductase activity, acting on the CH-OH group of donors, NAD or NADP as acceptor"/>
    <property type="evidence" value="ECO:0007669"/>
    <property type="project" value="InterPro"/>
</dbReference>
<keyword evidence="8" id="KW-1185">Reference proteome</keyword>
<keyword evidence="2 4" id="KW-0560">Oxidoreductase</keyword>
<evidence type="ECO:0000313" key="8">
    <source>
        <dbReference type="Proteomes" id="UP000187404"/>
    </source>
</evidence>
<protein>
    <submittedName>
        <fullName evidence="7">3-phosphoglycerate dehydrogenase</fullName>
    </submittedName>
</protein>
<dbReference type="PROSITE" id="PS00065">
    <property type="entry name" value="D_2_HYDROXYACID_DH_1"/>
    <property type="match status" value="1"/>
</dbReference>
<accession>A0A1Q9JEN1</accession>
<dbReference type="RefSeq" id="WP_075711697.1">
    <property type="nucleotide sequence ID" value="NZ_MJIE01000001.1"/>
</dbReference>
<evidence type="ECO:0000259" key="6">
    <source>
        <dbReference type="Pfam" id="PF02826"/>
    </source>
</evidence>
<dbReference type="InterPro" id="IPR006139">
    <property type="entry name" value="D-isomer_2_OHA_DH_cat_dom"/>
</dbReference>
<sequence>MYNIATLNKISPVGLAHLSDAYAVIDDTAAANGILVRSQDMHEMEFGKDLLTIARAGAGVNNIPLDKCADQGIVVFNTPGANANAVKELVLAALLLSARNIPAALSWAATLTTDVSKAVEKGKKQFAGTEIKGKTLGVYGLGAIGVMVANSAADLGMKVVGYDPFFSTKSAHALCSCVDVVDDPAEMLPKCDYVTIHVPASPATNGMFNADVFSQMKDGAVLLNFSRDKLINEADMLAALEGGKLKEYLTDFGTDGLVGKEGVVLLPHLGASTAEAEDNCATIAVTEIMDYIENGNITNSVNFPAVRLPKTEGETRIALLTKGVENPVDAAINGLGVAVSGAAGGVRGDYGYALISTRDDITEVPAIAGAVRSRILK</sequence>
<dbReference type="SUPFAM" id="SSF52283">
    <property type="entry name" value="Formate/glycerate dehydrogenase catalytic domain-like"/>
    <property type="match status" value="1"/>
</dbReference>
<comment type="similarity">
    <text evidence="1 4">Belongs to the D-isomer specific 2-hydroxyacid dehydrogenase family.</text>
</comment>
<keyword evidence="3" id="KW-0520">NAD</keyword>
<dbReference type="InterPro" id="IPR006140">
    <property type="entry name" value="D-isomer_DH_NAD-bd"/>
</dbReference>
<dbReference type="PANTHER" id="PTHR42938">
    <property type="entry name" value="FORMATE DEHYDROGENASE 1"/>
    <property type="match status" value="1"/>
</dbReference>
<reference evidence="7 8" key="1">
    <citation type="journal article" date="2016" name="Appl. Environ. Microbiol.">
        <title>Function and Phylogeny of Bacterial Butyryl Coenzyme A:Acetate Transferases and Their Diversity in the Proximal Colon of Swine.</title>
        <authorList>
            <person name="Trachsel J."/>
            <person name="Bayles D.O."/>
            <person name="Looft T."/>
            <person name="Levine U.Y."/>
            <person name="Allen H.K."/>
        </authorList>
    </citation>
    <scope>NUCLEOTIDE SEQUENCE [LARGE SCALE GENOMIC DNA]</scope>
    <source>
        <strain evidence="7 8">68-3-10</strain>
    </source>
</reference>
<evidence type="ECO:0000259" key="5">
    <source>
        <dbReference type="Pfam" id="PF00389"/>
    </source>
</evidence>
<comment type="caution">
    <text evidence="7">The sequence shown here is derived from an EMBL/GenBank/DDBJ whole genome shotgun (WGS) entry which is preliminary data.</text>
</comment>
<feature type="domain" description="D-isomer specific 2-hydroxyacid dehydrogenase NAD-binding" evidence="6">
    <location>
        <begin position="95"/>
        <end position="270"/>
    </location>
</feature>
<evidence type="ECO:0000256" key="2">
    <source>
        <dbReference type="ARBA" id="ARBA00023002"/>
    </source>
</evidence>
<gene>
    <name evidence="7" type="ORF">BHK98_00360</name>
</gene>
<dbReference type="AlphaFoldDB" id="A0A1Q9JEN1"/>
<evidence type="ECO:0000256" key="1">
    <source>
        <dbReference type="ARBA" id="ARBA00005854"/>
    </source>
</evidence>
<dbReference type="EMBL" id="MJIE01000001">
    <property type="protein sequence ID" value="OLR54676.1"/>
    <property type="molecule type" value="Genomic_DNA"/>
</dbReference>
<dbReference type="CDD" id="cd12174">
    <property type="entry name" value="PGDH_like_3"/>
    <property type="match status" value="1"/>
</dbReference>
<proteinExistence type="inferred from homology"/>
<evidence type="ECO:0000313" key="7">
    <source>
        <dbReference type="EMBL" id="OLR54676.1"/>
    </source>
</evidence>
<dbReference type="SUPFAM" id="SSF51735">
    <property type="entry name" value="NAD(P)-binding Rossmann-fold domains"/>
    <property type="match status" value="1"/>
</dbReference>
<evidence type="ECO:0000256" key="3">
    <source>
        <dbReference type="ARBA" id="ARBA00023027"/>
    </source>
</evidence>
<dbReference type="Pfam" id="PF00389">
    <property type="entry name" value="2-Hacid_dh"/>
    <property type="match status" value="1"/>
</dbReference>
<dbReference type="PANTHER" id="PTHR42938:SF47">
    <property type="entry name" value="HYDROXYPYRUVATE REDUCTASE"/>
    <property type="match status" value="1"/>
</dbReference>
<dbReference type="Pfam" id="PF02826">
    <property type="entry name" value="2-Hacid_dh_C"/>
    <property type="match status" value="1"/>
</dbReference>
<dbReference type="InterPro" id="IPR036291">
    <property type="entry name" value="NAD(P)-bd_dom_sf"/>
</dbReference>
<dbReference type="InterPro" id="IPR029752">
    <property type="entry name" value="D-isomer_DH_CS1"/>
</dbReference>
<dbReference type="OrthoDB" id="9805416at2"/>
<dbReference type="STRING" id="1261640.BHK98_00360"/>